<dbReference type="PROSITE" id="PS51257">
    <property type="entry name" value="PROKAR_LIPOPROTEIN"/>
    <property type="match status" value="1"/>
</dbReference>
<evidence type="ECO:0000256" key="1">
    <source>
        <dbReference type="SAM" id="MobiDB-lite"/>
    </source>
</evidence>
<evidence type="ECO:0000313" key="3">
    <source>
        <dbReference type="Proteomes" id="UP000245790"/>
    </source>
</evidence>
<gene>
    <name evidence="2" type="ORF">C8D97_11632</name>
</gene>
<keyword evidence="3" id="KW-1185">Reference proteome</keyword>
<organism evidence="2 3">
    <name type="scientific">Pleionea mediterranea</name>
    <dbReference type="NCBI Taxonomy" id="523701"/>
    <lineage>
        <taxon>Bacteria</taxon>
        <taxon>Pseudomonadati</taxon>
        <taxon>Pseudomonadota</taxon>
        <taxon>Gammaproteobacteria</taxon>
        <taxon>Oceanospirillales</taxon>
        <taxon>Pleioneaceae</taxon>
        <taxon>Pleionea</taxon>
    </lineage>
</organism>
<feature type="compositionally biased region" description="Polar residues" evidence="1">
    <location>
        <begin position="75"/>
        <end position="84"/>
    </location>
</feature>
<comment type="caution">
    <text evidence="2">The sequence shown here is derived from an EMBL/GenBank/DDBJ whole genome shotgun (WGS) entry which is preliminary data.</text>
</comment>
<reference evidence="2 3" key="1">
    <citation type="submission" date="2018-05" db="EMBL/GenBank/DDBJ databases">
        <title>Genomic Encyclopedia of Type Strains, Phase IV (KMG-IV): sequencing the most valuable type-strain genomes for metagenomic binning, comparative biology and taxonomic classification.</title>
        <authorList>
            <person name="Goeker M."/>
        </authorList>
    </citation>
    <scope>NUCLEOTIDE SEQUENCE [LARGE SCALE GENOMIC DNA]</scope>
    <source>
        <strain evidence="2 3">DSM 25350</strain>
    </source>
</reference>
<dbReference type="Proteomes" id="UP000245790">
    <property type="component" value="Unassembled WGS sequence"/>
</dbReference>
<accession>A0A316FA12</accession>
<name>A0A316FA12_9GAMM</name>
<dbReference type="RefSeq" id="WP_109765053.1">
    <property type="nucleotide sequence ID" value="NZ_QGGU01000016.1"/>
</dbReference>
<feature type="region of interest" description="Disordered" evidence="1">
    <location>
        <begin position="65"/>
        <end position="96"/>
    </location>
</feature>
<protein>
    <recommendedName>
        <fullName evidence="4">Lipoprotein</fullName>
    </recommendedName>
</protein>
<dbReference type="OrthoDB" id="6387823at2"/>
<proteinExistence type="predicted"/>
<sequence>MINIRYTASKLTAVACGSLMLVMSGCSSKQLYNAVQENRQQACLKSPPGQYDQCMAEHSLSYREYQQQREKALQQPEQPQTSNKPLKANKKDSENK</sequence>
<dbReference type="AlphaFoldDB" id="A0A316FA12"/>
<evidence type="ECO:0008006" key="4">
    <source>
        <dbReference type="Google" id="ProtNLM"/>
    </source>
</evidence>
<dbReference type="EMBL" id="QGGU01000016">
    <property type="protein sequence ID" value="PWK43618.1"/>
    <property type="molecule type" value="Genomic_DNA"/>
</dbReference>
<evidence type="ECO:0000313" key="2">
    <source>
        <dbReference type="EMBL" id="PWK43618.1"/>
    </source>
</evidence>